<accession>A0A8R1Y9P6</accession>
<dbReference type="EnsemblMetazoa" id="PPA06173.1">
    <property type="protein sequence ID" value="PPA06173.1"/>
    <property type="gene ID" value="WBGene00095727"/>
</dbReference>
<dbReference type="PANTHER" id="PTHR34851:SF5">
    <property type="entry name" value="MARVEL DOMAIN-CONTAINING PROTEIN"/>
    <property type="match status" value="1"/>
</dbReference>
<dbReference type="PANTHER" id="PTHR34851">
    <property type="entry name" value="PROTEIN CBG05235-RELATED"/>
    <property type="match status" value="1"/>
</dbReference>
<dbReference type="Proteomes" id="UP000005239">
    <property type="component" value="Unassembled WGS sequence"/>
</dbReference>
<organism evidence="1 2">
    <name type="scientific">Pristionchus pacificus</name>
    <name type="common">Parasitic nematode worm</name>
    <dbReference type="NCBI Taxonomy" id="54126"/>
    <lineage>
        <taxon>Eukaryota</taxon>
        <taxon>Metazoa</taxon>
        <taxon>Ecdysozoa</taxon>
        <taxon>Nematoda</taxon>
        <taxon>Chromadorea</taxon>
        <taxon>Rhabditida</taxon>
        <taxon>Rhabditina</taxon>
        <taxon>Diplogasteromorpha</taxon>
        <taxon>Diplogasteroidea</taxon>
        <taxon>Neodiplogasteridae</taxon>
        <taxon>Pristionchus</taxon>
    </lineage>
</organism>
<dbReference type="AlphaFoldDB" id="A0A2A6BJB7"/>
<accession>A0A2A6BJB7</accession>
<sequence>MNKRCCCGIFLIKTAAQILATLMIISVITIIVAHSLHGVENTCKPTLLVTIWGLIVVISKLIRIRCLPEEFDCFHSAYGRLRGSVIIAAASLIFCIYGLFDQYSLVPNQFRIEFSKNDEAKEYDIYLCTVALNLVSAIFLVFSIWFHFIFKKCYLEIREFE</sequence>
<keyword evidence="2" id="KW-1185">Reference proteome</keyword>
<proteinExistence type="predicted"/>
<gene>
    <name evidence="1" type="primary">WBGene00095727</name>
</gene>
<name>A0A2A6BJB7_PRIPA</name>
<evidence type="ECO:0000313" key="1">
    <source>
        <dbReference type="EnsemblMetazoa" id="PPA06173.1"/>
    </source>
</evidence>
<reference evidence="1" key="2">
    <citation type="submission" date="2022-06" db="UniProtKB">
        <authorList>
            <consortium name="EnsemblMetazoa"/>
        </authorList>
    </citation>
    <scope>IDENTIFICATION</scope>
    <source>
        <strain evidence="1">PS312</strain>
    </source>
</reference>
<reference evidence="2" key="1">
    <citation type="journal article" date="2008" name="Nat. Genet.">
        <title>The Pristionchus pacificus genome provides a unique perspective on nematode lifestyle and parasitism.</title>
        <authorList>
            <person name="Dieterich C."/>
            <person name="Clifton S.W."/>
            <person name="Schuster L.N."/>
            <person name="Chinwalla A."/>
            <person name="Delehaunty K."/>
            <person name="Dinkelacker I."/>
            <person name="Fulton L."/>
            <person name="Fulton R."/>
            <person name="Godfrey J."/>
            <person name="Minx P."/>
            <person name="Mitreva M."/>
            <person name="Roeseler W."/>
            <person name="Tian H."/>
            <person name="Witte H."/>
            <person name="Yang S.P."/>
            <person name="Wilson R.K."/>
            <person name="Sommer R.J."/>
        </authorList>
    </citation>
    <scope>NUCLEOTIDE SEQUENCE [LARGE SCALE GENOMIC DNA]</scope>
    <source>
        <strain evidence="2">PS312</strain>
    </source>
</reference>
<protein>
    <submittedName>
        <fullName evidence="1">Uncharacterized protein</fullName>
    </submittedName>
</protein>
<evidence type="ECO:0000313" key="2">
    <source>
        <dbReference type="Proteomes" id="UP000005239"/>
    </source>
</evidence>